<name>X1LK66_9ZZZZ</name>
<comment type="caution">
    <text evidence="2">The sequence shown here is derived from an EMBL/GenBank/DDBJ whole genome shotgun (WGS) entry which is preliminary data.</text>
</comment>
<sequence>ERTSKSSSRTKPRHEIAFETTAFDRDHSDLRTIVTGLFKYETTACDRRTPPWDTTPPEKGGRCD</sequence>
<protein>
    <submittedName>
        <fullName evidence="2">Uncharacterized protein</fullName>
    </submittedName>
</protein>
<evidence type="ECO:0000313" key="2">
    <source>
        <dbReference type="EMBL" id="GAH94503.1"/>
    </source>
</evidence>
<proteinExistence type="predicted"/>
<feature type="non-terminal residue" evidence="2">
    <location>
        <position position="1"/>
    </location>
</feature>
<dbReference type="AlphaFoldDB" id="X1LK66"/>
<dbReference type="EMBL" id="BARV01000172">
    <property type="protein sequence ID" value="GAH94503.1"/>
    <property type="molecule type" value="Genomic_DNA"/>
</dbReference>
<gene>
    <name evidence="2" type="ORF">S06H3_00808</name>
</gene>
<accession>X1LK66</accession>
<feature type="region of interest" description="Disordered" evidence="1">
    <location>
        <begin position="45"/>
        <end position="64"/>
    </location>
</feature>
<organism evidence="2">
    <name type="scientific">marine sediment metagenome</name>
    <dbReference type="NCBI Taxonomy" id="412755"/>
    <lineage>
        <taxon>unclassified sequences</taxon>
        <taxon>metagenomes</taxon>
        <taxon>ecological metagenomes</taxon>
    </lineage>
</organism>
<reference evidence="2" key="1">
    <citation type="journal article" date="2014" name="Front. Microbiol.">
        <title>High frequency of phylogenetically diverse reductive dehalogenase-homologous genes in deep subseafloor sedimentary metagenomes.</title>
        <authorList>
            <person name="Kawai M."/>
            <person name="Futagami T."/>
            <person name="Toyoda A."/>
            <person name="Takaki Y."/>
            <person name="Nishi S."/>
            <person name="Hori S."/>
            <person name="Arai W."/>
            <person name="Tsubouchi T."/>
            <person name="Morono Y."/>
            <person name="Uchiyama I."/>
            <person name="Ito T."/>
            <person name="Fujiyama A."/>
            <person name="Inagaki F."/>
            <person name="Takami H."/>
        </authorList>
    </citation>
    <scope>NUCLEOTIDE SEQUENCE</scope>
    <source>
        <strain evidence="2">Expedition CK06-06</strain>
    </source>
</reference>
<evidence type="ECO:0000256" key="1">
    <source>
        <dbReference type="SAM" id="MobiDB-lite"/>
    </source>
</evidence>